<dbReference type="Proteomes" id="UP000675900">
    <property type="component" value="Unassembled WGS sequence"/>
</dbReference>
<dbReference type="AlphaFoldDB" id="A0A8C9K212"/>
<proteinExistence type="predicted"/>
<dbReference type="Pfam" id="PF12796">
    <property type="entry name" value="Ank_2"/>
    <property type="match status" value="2"/>
</dbReference>
<dbReference type="GeneTree" id="ENSGT00390000005650"/>
<dbReference type="PRINTS" id="PR01415">
    <property type="entry name" value="ANKYRIN"/>
</dbReference>
<reference evidence="2" key="2">
    <citation type="submission" date="2025-09" db="UniProtKB">
        <authorList>
            <consortium name="Ensembl"/>
        </authorList>
    </citation>
    <scope>IDENTIFICATION</scope>
</reference>
<dbReference type="PANTHER" id="PTHR24160">
    <property type="entry name" value="ANKYRIN REPEAT DOMAIN-CONTAINING PROTEIN 53"/>
    <property type="match status" value="1"/>
</dbReference>
<dbReference type="PROSITE" id="PS50297">
    <property type="entry name" value="ANK_REP_REGION"/>
    <property type="match status" value="2"/>
</dbReference>
<dbReference type="GO" id="GO:0007080">
    <property type="term" value="P:mitotic metaphase chromosome alignment"/>
    <property type="evidence" value="ECO:0007669"/>
    <property type="project" value="TreeGrafter"/>
</dbReference>
<sequence length="342" mass="37560">RAGVGACRRRGARGQWLPHCPADQRTLAWPPETPRCSVTALAVTHVPSAGPPRAIGSYYELYAAALGNLEWLRFCLSRHREEIPADDKGFTAIHFAAQSGKLACLKVLVEEYKFPVDLPTNNGQTPLHLAIHKDNKTMILPCIHYLLKQGAALNTQTCNGSTPLHLAACQGLLKCVKVLVQNGADVHARDAMGCKPIDYCKIWNHRDCARFLKDAMWKRDKKDFACEMGKLKTLKDQLALMEQDYLTEYQGCPAATAIQSQGFAFPPIKPEVLLGQDISPLPDWGLLWGWRLVSPMRLEVPHRAGTVSPTHSGNLGQRLCQIGGLLYGRASICPISPGAPIG</sequence>
<dbReference type="SUPFAM" id="SSF48403">
    <property type="entry name" value="Ankyrin repeat"/>
    <property type="match status" value="1"/>
</dbReference>
<organism evidence="2 3">
    <name type="scientific">Panthera tigris altaica</name>
    <name type="common">Siberian tiger</name>
    <dbReference type="NCBI Taxonomy" id="74533"/>
    <lineage>
        <taxon>Eukaryota</taxon>
        <taxon>Metazoa</taxon>
        <taxon>Chordata</taxon>
        <taxon>Craniata</taxon>
        <taxon>Vertebrata</taxon>
        <taxon>Euteleostomi</taxon>
        <taxon>Mammalia</taxon>
        <taxon>Eutheria</taxon>
        <taxon>Laurasiatheria</taxon>
        <taxon>Carnivora</taxon>
        <taxon>Feliformia</taxon>
        <taxon>Felidae</taxon>
        <taxon>Pantherinae</taxon>
        <taxon>Panthera</taxon>
    </lineage>
</organism>
<dbReference type="Ensembl" id="ENSPTIT00000020050.1">
    <property type="protein sequence ID" value="ENSPTIP00000015896.1"/>
    <property type="gene ID" value="ENSPTIG00000014832.1"/>
</dbReference>
<dbReference type="GO" id="GO:0031116">
    <property type="term" value="P:positive regulation of microtubule polymerization"/>
    <property type="evidence" value="ECO:0007669"/>
    <property type="project" value="TreeGrafter"/>
</dbReference>
<feature type="repeat" description="ANK" evidence="1">
    <location>
        <begin position="159"/>
        <end position="191"/>
    </location>
</feature>
<name>A0A8C9K212_PANTA</name>
<dbReference type="GO" id="GO:0000922">
    <property type="term" value="C:spindle pole"/>
    <property type="evidence" value="ECO:0007669"/>
    <property type="project" value="TreeGrafter"/>
</dbReference>
<dbReference type="PROSITE" id="PS50088">
    <property type="entry name" value="ANK_REPEAT"/>
    <property type="match status" value="2"/>
</dbReference>
<keyword evidence="1" id="KW-0040">ANK repeat</keyword>
<dbReference type="PANTHER" id="PTHR24160:SF1">
    <property type="entry name" value="ANKYRIN REPEAT DOMAIN-CONTAINING PROTEIN 53"/>
    <property type="match status" value="1"/>
</dbReference>
<dbReference type="InterPro" id="IPR036770">
    <property type="entry name" value="Ankyrin_rpt-contain_sf"/>
</dbReference>
<keyword evidence="3" id="KW-1185">Reference proteome</keyword>
<dbReference type="GO" id="GO:1902412">
    <property type="term" value="P:regulation of mitotic cytokinesis"/>
    <property type="evidence" value="ECO:0007669"/>
    <property type="project" value="InterPro"/>
</dbReference>
<evidence type="ECO:0000313" key="2">
    <source>
        <dbReference type="Ensembl" id="ENSPTIP00000015896.1"/>
    </source>
</evidence>
<accession>A0A8C9K212</accession>
<dbReference type="InterPro" id="IPR002110">
    <property type="entry name" value="Ankyrin_rpt"/>
</dbReference>
<feature type="repeat" description="ANK" evidence="1">
    <location>
        <begin position="122"/>
        <end position="158"/>
    </location>
</feature>
<dbReference type="SMART" id="SM00248">
    <property type="entry name" value="ANK"/>
    <property type="match status" value="4"/>
</dbReference>
<evidence type="ECO:0000256" key="1">
    <source>
        <dbReference type="PROSITE-ProRule" id="PRU00023"/>
    </source>
</evidence>
<reference evidence="2" key="1">
    <citation type="submission" date="2025-08" db="UniProtKB">
        <authorList>
            <consortium name="Ensembl"/>
        </authorList>
    </citation>
    <scope>IDENTIFICATION</scope>
</reference>
<evidence type="ECO:0000313" key="3">
    <source>
        <dbReference type="Proteomes" id="UP000675900"/>
    </source>
</evidence>
<gene>
    <name evidence="2" type="primary">ANKRD53</name>
</gene>
<dbReference type="GO" id="GO:0060236">
    <property type="term" value="P:regulation of mitotic spindle organization"/>
    <property type="evidence" value="ECO:0007669"/>
    <property type="project" value="TreeGrafter"/>
</dbReference>
<protein>
    <submittedName>
        <fullName evidence="2">Ankyrin repeat domain 53</fullName>
    </submittedName>
</protein>
<dbReference type="InterPro" id="IPR042335">
    <property type="entry name" value="ANKRD53"/>
</dbReference>
<dbReference type="Gene3D" id="1.25.40.20">
    <property type="entry name" value="Ankyrin repeat-containing domain"/>
    <property type="match status" value="2"/>
</dbReference>